<evidence type="ECO:0000313" key="3">
    <source>
        <dbReference type="Proteomes" id="UP000315399"/>
    </source>
</evidence>
<proteinExistence type="predicted"/>
<dbReference type="EMBL" id="QNVH01000001">
    <property type="protein sequence ID" value="TDA40271.1"/>
    <property type="molecule type" value="Genomic_DNA"/>
</dbReference>
<organism evidence="2 3">
    <name type="scientific">Thermoproteota archaeon</name>
    <dbReference type="NCBI Taxonomy" id="2056631"/>
    <lineage>
        <taxon>Archaea</taxon>
        <taxon>Thermoproteota</taxon>
    </lineage>
</organism>
<evidence type="ECO:0000313" key="2">
    <source>
        <dbReference type="EMBL" id="TDA40271.1"/>
    </source>
</evidence>
<feature type="transmembrane region" description="Helical" evidence="1">
    <location>
        <begin position="36"/>
        <end position="52"/>
    </location>
</feature>
<evidence type="ECO:0000256" key="1">
    <source>
        <dbReference type="SAM" id="Phobius"/>
    </source>
</evidence>
<comment type="caution">
    <text evidence="2">The sequence shown here is derived from an EMBL/GenBank/DDBJ whole genome shotgun (WGS) entry which is preliminary data.</text>
</comment>
<reference evidence="2 3" key="1">
    <citation type="journal article" date="2019" name="Nat. Microbiol.">
        <title>Expanding anaerobic alkane metabolism in the domain of Archaea.</title>
        <authorList>
            <person name="Wang Y."/>
            <person name="Wegener G."/>
            <person name="Hou J."/>
            <person name="Wang F."/>
            <person name="Xiao X."/>
        </authorList>
    </citation>
    <scope>NUCLEOTIDE SEQUENCE [LARGE SCALE GENOMIC DNA]</scope>
    <source>
        <strain evidence="2">WYZ-LMO10</strain>
    </source>
</reference>
<dbReference type="AlphaFoldDB" id="A0A523BH58"/>
<keyword evidence="1" id="KW-0812">Transmembrane</keyword>
<feature type="transmembrane region" description="Helical" evidence="1">
    <location>
        <begin position="59"/>
        <end position="77"/>
    </location>
</feature>
<gene>
    <name evidence="2" type="ORF">DSO08_00265</name>
</gene>
<accession>A0A523BH58</accession>
<dbReference type="Proteomes" id="UP000315399">
    <property type="component" value="Unassembled WGS sequence"/>
</dbReference>
<protein>
    <submittedName>
        <fullName evidence="2">Uncharacterized protein</fullName>
    </submittedName>
</protein>
<keyword evidence="1" id="KW-0472">Membrane</keyword>
<keyword evidence="1" id="KW-1133">Transmembrane helix</keyword>
<name>A0A523BH58_9CREN</name>
<feature type="transmembrane region" description="Helical" evidence="1">
    <location>
        <begin position="89"/>
        <end position="107"/>
    </location>
</feature>
<sequence>MVSVETLFDKVKKWISSFVVGSGYTNMMTGYMTGELQSLVFALILASFFRIFSIPLGMVLLVAVIAGILYFAPLITTLEKESSNDLNRVLFWVVIYFAVIIAVTLWGR</sequence>